<sequence>MNWRTRIQGGAQAHQNEAAKLHGENPIRKTAVARGFARNTRTGNHLLIYNRLAGRTSSGALHLARQIIVIKFICDNCVQTTTVAGSGRSRPLKQA</sequence>
<keyword evidence="3" id="KW-1185">Reference proteome</keyword>
<dbReference type="Proteomes" id="UP000533306">
    <property type="component" value="Unassembled WGS sequence"/>
</dbReference>
<protein>
    <submittedName>
        <fullName evidence="2">Uncharacterized protein</fullName>
    </submittedName>
</protein>
<dbReference type="AlphaFoldDB" id="A0A7W9S2Y3"/>
<name>A0A7W9S2Y3_9HYPH</name>
<organism evidence="2 3">
    <name type="scientific">Aquamicrobium lusatiense</name>
    <dbReference type="NCBI Taxonomy" id="89772"/>
    <lineage>
        <taxon>Bacteria</taxon>
        <taxon>Pseudomonadati</taxon>
        <taxon>Pseudomonadota</taxon>
        <taxon>Alphaproteobacteria</taxon>
        <taxon>Hyphomicrobiales</taxon>
        <taxon>Phyllobacteriaceae</taxon>
        <taxon>Aquamicrobium</taxon>
    </lineage>
</organism>
<comment type="caution">
    <text evidence="2">The sequence shown here is derived from an EMBL/GenBank/DDBJ whole genome shotgun (WGS) entry which is preliminary data.</text>
</comment>
<dbReference type="RefSeq" id="WP_183831620.1">
    <property type="nucleotide sequence ID" value="NZ_JACHEU010000001.1"/>
</dbReference>
<evidence type="ECO:0000313" key="3">
    <source>
        <dbReference type="Proteomes" id="UP000533306"/>
    </source>
</evidence>
<gene>
    <name evidence="2" type="ORF">HNR59_002340</name>
</gene>
<reference evidence="2 3" key="1">
    <citation type="submission" date="2020-08" db="EMBL/GenBank/DDBJ databases">
        <title>Genomic Encyclopedia of Type Strains, Phase IV (KMG-IV): sequencing the most valuable type-strain genomes for metagenomic binning, comparative biology and taxonomic classification.</title>
        <authorList>
            <person name="Goeker M."/>
        </authorList>
    </citation>
    <scope>NUCLEOTIDE SEQUENCE [LARGE SCALE GENOMIC DNA]</scope>
    <source>
        <strain evidence="2 3">DSM 11099</strain>
    </source>
</reference>
<evidence type="ECO:0000256" key="1">
    <source>
        <dbReference type="SAM" id="MobiDB-lite"/>
    </source>
</evidence>
<accession>A0A7W9S2Y3</accession>
<proteinExistence type="predicted"/>
<feature type="region of interest" description="Disordered" evidence="1">
    <location>
        <begin position="1"/>
        <end position="25"/>
    </location>
</feature>
<dbReference type="EMBL" id="JACHEU010000001">
    <property type="protein sequence ID" value="MBB6012995.1"/>
    <property type="molecule type" value="Genomic_DNA"/>
</dbReference>
<evidence type="ECO:0000313" key="2">
    <source>
        <dbReference type="EMBL" id="MBB6012995.1"/>
    </source>
</evidence>